<sequence>MIKQVLVFNPNTNKSITETFIPILASLNLPNTVFTYWTASTGPSLIRNQADMFESASHCIPSLLDIAHNFHGFLGACYADHPIVRLFQSYVSDKPVVGIFDASIHAALQMIPPDSKFGIITTGMPFEEILAEGVKQLFSNTSSYTIEHLQKFGGVVASHIGEGDLDNDAEGTAREKIMTATTRLLESGQVEVLCLGGVILVGMESWIREACDLALGPQRGREVMIIDQLAAGALMLDACLQRKAFIDFHPALR</sequence>
<evidence type="ECO:0000313" key="2">
    <source>
        <dbReference type="EMBL" id="CAG8957288.1"/>
    </source>
</evidence>
<dbReference type="OrthoDB" id="412018at2759"/>
<accession>A0A9N9L309</accession>
<protein>
    <recommendedName>
        <fullName evidence="4">Asp/Glu/hydantoin racemase</fullName>
    </recommendedName>
</protein>
<dbReference type="InterPro" id="IPR015942">
    <property type="entry name" value="Asp/Glu/hydantoin_racemase"/>
</dbReference>
<keyword evidence="3" id="KW-1185">Reference proteome</keyword>
<dbReference type="PANTHER" id="PTHR28047:SF5">
    <property type="entry name" value="PROTEIN DCG1"/>
    <property type="match status" value="1"/>
</dbReference>
<organism evidence="2 3">
    <name type="scientific">Hymenoscyphus fraxineus</name>
    <dbReference type="NCBI Taxonomy" id="746836"/>
    <lineage>
        <taxon>Eukaryota</taxon>
        <taxon>Fungi</taxon>
        <taxon>Dikarya</taxon>
        <taxon>Ascomycota</taxon>
        <taxon>Pezizomycotina</taxon>
        <taxon>Leotiomycetes</taxon>
        <taxon>Helotiales</taxon>
        <taxon>Helotiaceae</taxon>
        <taxon>Hymenoscyphus</taxon>
    </lineage>
</organism>
<reference evidence="2" key="1">
    <citation type="submission" date="2021-07" db="EMBL/GenBank/DDBJ databases">
        <authorList>
            <person name="Durling M."/>
        </authorList>
    </citation>
    <scope>NUCLEOTIDE SEQUENCE</scope>
</reference>
<dbReference type="AlphaFoldDB" id="A0A9N9L309"/>
<comment type="caution">
    <text evidence="2">The sequence shown here is derived from an EMBL/GenBank/DDBJ whole genome shotgun (WGS) entry which is preliminary data.</text>
</comment>
<dbReference type="PANTHER" id="PTHR28047">
    <property type="entry name" value="PROTEIN DCG1"/>
    <property type="match status" value="1"/>
</dbReference>
<dbReference type="Proteomes" id="UP000696280">
    <property type="component" value="Unassembled WGS sequence"/>
</dbReference>
<dbReference type="Gene3D" id="3.40.50.12500">
    <property type="match status" value="1"/>
</dbReference>
<dbReference type="InterPro" id="IPR053714">
    <property type="entry name" value="Iso_Racemase_Enz_sf"/>
</dbReference>
<dbReference type="GO" id="GO:0047661">
    <property type="term" value="F:amino-acid racemase activity"/>
    <property type="evidence" value="ECO:0007669"/>
    <property type="project" value="InterPro"/>
</dbReference>
<evidence type="ECO:0000313" key="3">
    <source>
        <dbReference type="Proteomes" id="UP000696280"/>
    </source>
</evidence>
<dbReference type="Pfam" id="PF01177">
    <property type="entry name" value="Asp_Glu_race"/>
    <property type="match status" value="1"/>
</dbReference>
<dbReference type="InterPro" id="IPR052186">
    <property type="entry name" value="Hydantoin_racemase-like"/>
</dbReference>
<comment type="similarity">
    <text evidence="1">Belongs to the HyuE racemase family.</text>
</comment>
<dbReference type="EMBL" id="CAJVRL010000078">
    <property type="protein sequence ID" value="CAG8957288.1"/>
    <property type="molecule type" value="Genomic_DNA"/>
</dbReference>
<evidence type="ECO:0000256" key="1">
    <source>
        <dbReference type="ARBA" id="ARBA00038414"/>
    </source>
</evidence>
<proteinExistence type="inferred from homology"/>
<name>A0A9N9L309_9HELO</name>
<gene>
    <name evidence="2" type="ORF">HYFRA_00010711</name>
</gene>
<evidence type="ECO:0008006" key="4">
    <source>
        <dbReference type="Google" id="ProtNLM"/>
    </source>
</evidence>